<dbReference type="GO" id="GO:0000150">
    <property type="term" value="F:DNA strand exchange activity"/>
    <property type="evidence" value="ECO:0007669"/>
    <property type="project" value="InterPro"/>
</dbReference>
<dbReference type="CDD" id="cd00569">
    <property type="entry name" value="HTH_Hin_like"/>
    <property type="match status" value="1"/>
</dbReference>
<dbReference type="CDD" id="cd03768">
    <property type="entry name" value="SR_ResInv"/>
    <property type="match status" value="1"/>
</dbReference>
<name>A0A1H8BES3_9PROT</name>
<comment type="similarity">
    <text evidence="1">Belongs to the site-specific recombinase resolvase family.</text>
</comment>
<proteinExistence type="inferred from homology"/>
<dbReference type="Pfam" id="PF00239">
    <property type="entry name" value="Resolvase"/>
    <property type="match status" value="1"/>
</dbReference>
<evidence type="ECO:0000256" key="2">
    <source>
        <dbReference type="ARBA" id="ARBA00022908"/>
    </source>
</evidence>
<sequence>MTSQRIGYIRVSSLDQNPERQLDSISLDKVFTDKASAKDTNRPQLQAALDHVRAGDMLIVHSMDRLARNVEDMLRLVREMNDRGVSVQFVKENMSFTAGSNDPRSILMFTMLSAFAQFERSLIKERQREGIALAKAKGVYKGRKPALNADRIAQLREQAAAGANRSKLAKEFGISRETLYQYIR</sequence>
<evidence type="ECO:0000256" key="6">
    <source>
        <dbReference type="PROSITE-ProRule" id="PRU10137"/>
    </source>
</evidence>
<evidence type="ECO:0000259" key="7">
    <source>
        <dbReference type="PROSITE" id="PS51736"/>
    </source>
</evidence>
<evidence type="ECO:0000313" key="8">
    <source>
        <dbReference type="EMBL" id="SEM80949.1"/>
    </source>
</evidence>
<evidence type="ECO:0000256" key="4">
    <source>
        <dbReference type="ARBA" id="ARBA00023172"/>
    </source>
</evidence>
<keyword evidence="4" id="KW-0233">DNA recombination</keyword>
<keyword evidence="2" id="KW-0229">DNA integration</keyword>
<dbReference type="Gene3D" id="1.10.10.60">
    <property type="entry name" value="Homeodomain-like"/>
    <property type="match status" value="1"/>
</dbReference>
<dbReference type="GO" id="GO:0003677">
    <property type="term" value="F:DNA binding"/>
    <property type="evidence" value="ECO:0007669"/>
    <property type="project" value="UniProtKB-KW"/>
</dbReference>
<accession>A0A1H8BES3</accession>
<dbReference type="InterPro" id="IPR006118">
    <property type="entry name" value="Recombinase_CS"/>
</dbReference>
<feature type="domain" description="Resolvase/invertase-type recombinase catalytic" evidence="7">
    <location>
        <begin position="4"/>
        <end position="138"/>
    </location>
</feature>
<dbReference type="InterPro" id="IPR036162">
    <property type="entry name" value="Resolvase-like_N_sf"/>
</dbReference>
<reference evidence="8 9" key="1">
    <citation type="submission" date="2016-10" db="EMBL/GenBank/DDBJ databases">
        <authorList>
            <person name="de Groot N.N."/>
        </authorList>
    </citation>
    <scope>NUCLEOTIDE SEQUENCE [LARGE SCALE GENOMIC DNA]</scope>
    <source>
        <strain evidence="8 9">Nl18</strain>
    </source>
</reference>
<dbReference type="EMBL" id="FOCT01000001">
    <property type="protein sequence ID" value="SEM80949.1"/>
    <property type="molecule type" value="Genomic_DNA"/>
</dbReference>
<dbReference type="PANTHER" id="PTHR30461:SF26">
    <property type="entry name" value="RESOLVASE HOMOLOG YNEB"/>
    <property type="match status" value="1"/>
</dbReference>
<evidence type="ECO:0000256" key="3">
    <source>
        <dbReference type="ARBA" id="ARBA00023125"/>
    </source>
</evidence>
<dbReference type="Pfam" id="PF02796">
    <property type="entry name" value="HTH_7"/>
    <property type="match status" value="1"/>
</dbReference>
<organism evidence="8 9">
    <name type="scientific">Nitrosospira multiformis</name>
    <dbReference type="NCBI Taxonomy" id="1231"/>
    <lineage>
        <taxon>Bacteria</taxon>
        <taxon>Pseudomonadati</taxon>
        <taxon>Pseudomonadota</taxon>
        <taxon>Betaproteobacteria</taxon>
        <taxon>Nitrosomonadales</taxon>
        <taxon>Nitrosomonadaceae</taxon>
        <taxon>Nitrosospira</taxon>
    </lineage>
</organism>
<evidence type="ECO:0000313" key="9">
    <source>
        <dbReference type="Proteomes" id="UP000183898"/>
    </source>
</evidence>
<dbReference type="InterPro" id="IPR006119">
    <property type="entry name" value="Resolv_N"/>
</dbReference>
<dbReference type="GO" id="GO:0015074">
    <property type="term" value="P:DNA integration"/>
    <property type="evidence" value="ECO:0007669"/>
    <property type="project" value="UniProtKB-KW"/>
</dbReference>
<dbReference type="PROSITE" id="PS00397">
    <property type="entry name" value="RECOMBINASES_1"/>
    <property type="match status" value="1"/>
</dbReference>
<dbReference type="InterPro" id="IPR050639">
    <property type="entry name" value="SSR_resolvase"/>
</dbReference>
<evidence type="ECO:0000256" key="1">
    <source>
        <dbReference type="ARBA" id="ARBA00009913"/>
    </source>
</evidence>
<dbReference type="PROSITE" id="PS00398">
    <property type="entry name" value="RECOMBINASES_2"/>
    <property type="match status" value="1"/>
</dbReference>
<evidence type="ECO:0000256" key="5">
    <source>
        <dbReference type="PIRSR" id="PIRSR606118-50"/>
    </source>
</evidence>
<dbReference type="InterPro" id="IPR009057">
    <property type="entry name" value="Homeodomain-like_sf"/>
</dbReference>
<dbReference type="SMART" id="SM00857">
    <property type="entry name" value="Resolvase"/>
    <property type="match status" value="1"/>
</dbReference>
<dbReference type="Gene3D" id="3.40.50.1390">
    <property type="entry name" value="Resolvase, N-terminal catalytic domain"/>
    <property type="match status" value="1"/>
</dbReference>
<feature type="active site" description="O-(5'-phospho-DNA)-serine intermediate" evidence="5 6">
    <location>
        <position position="12"/>
    </location>
</feature>
<protein>
    <submittedName>
        <fullName evidence="8">Site-specific DNA recombinase</fullName>
    </submittedName>
</protein>
<dbReference type="Proteomes" id="UP000183898">
    <property type="component" value="Unassembled WGS sequence"/>
</dbReference>
<dbReference type="PROSITE" id="PS51736">
    <property type="entry name" value="RECOMBINASES_3"/>
    <property type="match status" value="1"/>
</dbReference>
<dbReference type="RefSeq" id="WP_074743739.1">
    <property type="nucleotide sequence ID" value="NZ_FOCT01000001.1"/>
</dbReference>
<dbReference type="AlphaFoldDB" id="A0A1H8BES3"/>
<gene>
    <name evidence="8" type="ORF">SAMN05216404_101216</name>
</gene>
<dbReference type="InterPro" id="IPR006120">
    <property type="entry name" value="Resolvase_HTH_dom"/>
</dbReference>
<dbReference type="SUPFAM" id="SSF46689">
    <property type="entry name" value="Homeodomain-like"/>
    <property type="match status" value="1"/>
</dbReference>
<dbReference type="PANTHER" id="PTHR30461">
    <property type="entry name" value="DNA-INVERTASE FROM LAMBDOID PROPHAGE"/>
    <property type="match status" value="1"/>
</dbReference>
<keyword evidence="3" id="KW-0238">DNA-binding</keyword>
<dbReference type="SUPFAM" id="SSF53041">
    <property type="entry name" value="Resolvase-like"/>
    <property type="match status" value="1"/>
</dbReference>